<dbReference type="Proteomes" id="UP000244571">
    <property type="component" value="Chromosome"/>
</dbReference>
<dbReference type="InterPro" id="IPR001533">
    <property type="entry name" value="Pterin_deHydtase"/>
</dbReference>
<dbReference type="InterPro" id="IPR036428">
    <property type="entry name" value="PCD_sf"/>
</dbReference>
<comment type="similarity">
    <text evidence="2 4">Belongs to the pterin-4-alpha-carbinolamine dehydratase family.</text>
</comment>
<keyword evidence="6" id="KW-1185">Reference proteome</keyword>
<evidence type="ECO:0000256" key="2">
    <source>
        <dbReference type="ARBA" id="ARBA00006472"/>
    </source>
</evidence>
<evidence type="ECO:0000256" key="3">
    <source>
        <dbReference type="ARBA" id="ARBA00023239"/>
    </source>
</evidence>
<evidence type="ECO:0000313" key="5">
    <source>
        <dbReference type="EMBL" id="AWB33814.1"/>
    </source>
</evidence>
<dbReference type="PANTHER" id="PTHR12599:SF0">
    <property type="entry name" value="PTERIN-4-ALPHA-CARBINOLAMINE DEHYDRATASE"/>
    <property type="match status" value="1"/>
</dbReference>
<dbReference type="GO" id="GO:0008124">
    <property type="term" value="F:4-alpha-hydroxytetrahydrobiopterin dehydratase activity"/>
    <property type="evidence" value="ECO:0007669"/>
    <property type="project" value="UniProtKB-UniRule"/>
</dbReference>
<dbReference type="EMBL" id="CP028901">
    <property type="protein sequence ID" value="AWB33814.1"/>
    <property type="molecule type" value="Genomic_DNA"/>
</dbReference>
<dbReference type="Pfam" id="PF01329">
    <property type="entry name" value="Pterin_4a"/>
    <property type="match status" value="1"/>
</dbReference>
<reference evidence="5 6" key="1">
    <citation type="submission" date="2018-04" db="EMBL/GenBank/DDBJ databases">
        <title>Bordetella sp. HZ20 isolated from seawater.</title>
        <authorList>
            <person name="Sun C."/>
        </authorList>
    </citation>
    <scope>NUCLEOTIDE SEQUENCE [LARGE SCALE GENOMIC DNA]</scope>
    <source>
        <strain evidence="5 6">HZ20</strain>
    </source>
</reference>
<dbReference type="KEGG" id="boz:DBV39_08960"/>
<dbReference type="AlphaFoldDB" id="A0A2R4XJ80"/>
<dbReference type="Gene3D" id="3.30.1360.20">
    <property type="entry name" value="Transcriptional coactivator/pterin dehydratase"/>
    <property type="match status" value="1"/>
</dbReference>
<dbReference type="OrthoDB" id="9794987at2"/>
<dbReference type="GO" id="GO:0006729">
    <property type="term" value="P:tetrahydrobiopterin biosynthetic process"/>
    <property type="evidence" value="ECO:0007669"/>
    <property type="project" value="InterPro"/>
</dbReference>
<gene>
    <name evidence="5" type="ORF">DBV39_08960</name>
</gene>
<evidence type="ECO:0000256" key="4">
    <source>
        <dbReference type="HAMAP-Rule" id="MF_00434"/>
    </source>
</evidence>
<dbReference type="EC" id="4.2.1.96" evidence="4"/>
<organism evidence="5 6">
    <name type="scientific">Orrella marina</name>
    <dbReference type="NCBI Taxonomy" id="2163011"/>
    <lineage>
        <taxon>Bacteria</taxon>
        <taxon>Pseudomonadati</taxon>
        <taxon>Pseudomonadota</taxon>
        <taxon>Betaproteobacteria</taxon>
        <taxon>Burkholderiales</taxon>
        <taxon>Alcaligenaceae</taxon>
        <taxon>Orrella</taxon>
    </lineage>
</organism>
<evidence type="ECO:0000256" key="1">
    <source>
        <dbReference type="ARBA" id="ARBA00001554"/>
    </source>
</evidence>
<comment type="catalytic activity">
    <reaction evidence="1 4">
        <text>(4aS,6R)-4a-hydroxy-L-erythro-5,6,7,8-tetrahydrobiopterin = (6R)-L-erythro-6,7-dihydrobiopterin + H2O</text>
        <dbReference type="Rhea" id="RHEA:11920"/>
        <dbReference type="ChEBI" id="CHEBI:15377"/>
        <dbReference type="ChEBI" id="CHEBI:15642"/>
        <dbReference type="ChEBI" id="CHEBI:43120"/>
        <dbReference type="EC" id="4.2.1.96"/>
    </reaction>
</comment>
<dbReference type="HAMAP" id="MF_00434">
    <property type="entry name" value="Pterin_4_alpha"/>
    <property type="match status" value="1"/>
</dbReference>
<name>A0A2R4XJ80_9BURK</name>
<keyword evidence="3 4" id="KW-0456">Lyase</keyword>
<protein>
    <recommendedName>
        <fullName evidence="4">Putative pterin-4-alpha-carbinolamine dehydratase</fullName>
        <shortName evidence="4">PHS</shortName>
        <ecNumber evidence="4">4.2.1.96</ecNumber>
    </recommendedName>
    <alternativeName>
        <fullName evidence="4">4-alpha-hydroxy-tetrahydropterin dehydratase</fullName>
    </alternativeName>
    <alternativeName>
        <fullName evidence="4">Pterin carbinolamine dehydratase</fullName>
        <shortName evidence="4">PCD</shortName>
    </alternativeName>
</protein>
<sequence>MNESLNGLDRRWKLECNPDRLTCELRFVSFAEAFAFMTQVALLAEKLDHHPDWRNSYSLVVISLTTHDAGGLSERDFEFARNVDQILTR</sequence>
<dbReference type="RefSeq" id="WP_108621243.1">
    <property type="nucleotide sequence ID" value="NZ_CP028901.1"/>
</dbReference>
<accession>A0A2R4XJ80</accession>
<dbReference type="PANTHER" id="PTHR12599">
    <property type="entry name" value="PTERIN-4-ALPHA-CARBINOLAMINE DEHYDRATASE"/>
    <property type="match status" value="1"/>
</dbReference>
<proteinExistence type="inferred from homology"/>
<dbReference type="SUPFAM" id="SSF55248">
    <property type="entry name" value="PCD-like"/>
    <property type="match status" value="1"/>
</dbReference>
<evidence type="ECO:0000313" key="6">
    <source>
        <dbReference type="Proteomes" id="UP000244571"/>
    </source>
</evidence>